<accession>K9ASI7</accession>
<feature type="compositionally biased region" description="Basic and acidic residues" evidence="1">
    <location>
        <begin position="170"/>
        <end position="211"/>
    </location>
</feature>
<evidence type="ECO:0000313" key="3">
    <source>
        <dbReference type="EMBL" id="EKU49026.1"/>
    </source>
</evidence>
<feature type="transmembrane region" description="Helical" evidence="2">
    <location>
        <begin position="30"/>
        <end position="54"/>
    </location>
</feature>
<gene>
    <name evidence="3" type="ORF">C273_04455</name>
</gene>
<feature type="region of interest" description="Disordered" evidence="1">
    <location>
        <begin position="164"/>
        <end position="211"/>
    </location>
</feature>
<protein>
    <recommendedName>
        <fullName evidence="5">DUF805 domain-containing protein</fullName>
    </recommendedName>
</protein>
<comment type="caution">
    <text evidence="3">The sequence shown here is derived from an EMBL/GenBank/DDBJ whole genome shotgun (WGS) entry which is preliminary data.</text>
</comment>
<proteinExistence type="predicted"/>
<evidence type="ECO:0008006" key="5">
    <source>
        <dbReference type="Google" id="ProtNLM"/>
    </source>
</evidence>
<keyword evidence="2" id="KW-1133">Transmembrane helix</keyword>
<keyword evidence="4" id="KW-1185">Reference proteome</keyword>
<dbReference type="EMBL" id="AMSQ01000005">
    <property type="protein sequence ID" value="EKU49026.1"/>
    <property type="molecule type" value="Genomic_DNA"/>
</dbReference>
<dbReference type="eggNOG" id="COG3152">
    <property type="taxonomic scope" value="Bacteria"/>
</dbReference>
<evidence type="ECO:0000256" key="2">
    <source>
        <dbReference type="SAM" id="Phobius"/>
    </source>
</evidence>
<dbReference type="Proteomes" id="UP000009885">
    <property type="component" value="Unassembled WGS sequence"/>
</dbReference>
<feature type="transmembrane region" description="Helical" evidence="2">
    <location>
        <begin position="93"/>
        <end position="116"/>
    </location>
</feature>
<evidence type="ECO:0000256" key="1">
    <source>
        <dbReference type="SAM" id="MobiDB-lite"/>
    </source>
</evidence>
<dbReference type="PATRIC" id="fig|1229783.3.peg.898"/>
<organism evidence="3 4">
    <name type="scientific">Staphylococcus massiliensis S46</name>
    <dbReference type="NCBI Taxonomy" id="1229783"/>
    <lineage>
        <taxon>Bacteria</taxon>
        <taxon>Bacillati</taxon>
        <taxon>Bacillota</taxon>
        <taxon>Bacilli</taxon>
        <taxon>Bacillales</taxon>
        <taxon>Staphylococcaceae</taxon>
        <taxon>Staphylococcus</taxon>
    </lineage>
</organism>
<keyword evidence="2" id="KW-0472">Membrane</keyword>
<dbReference type="OrthoDB" id="9812349at2"/>
<evidence type="ECO:0000313" key="4">
    <source>
        <dbReference type="Proteomes" id="UP000009885"/>
    </source>
</evidence>
<dbReference type="GO" id="GO:0005886">
    <property type="term" value="C:plasma membrane"/>
    <property type="evidence" value="ECO:0007669"/>
    <property type="project" value="TreeGrafter"/>
</dbReference>
<feature type="transmembrane region" description="Helical" evidence="2">
    <location>
        <begin position="128"/>
        <end position="153"/>
    </location>
</feature>
<dbReference type="InterPro" id="IPR008523">
    <property type="entry name" value="DUF805"/>
</dbReference>
<sequence length="211" mass="24442">MKKDVGFLEAFKLFWTNYFNFRGRSRRSEYWYVALWFVIIHIAFMFVTIISFIINPILGILMGIIWGLFTLGSFIPNLALLVRRFHDVGFPTWVPIGLFIFNFLVGVGTNVVQVVIEKNYTPENFPIGLAIFMMVFGLLSFVLSIFSLVVTILDSKKGTNKYGPNPKAINHYDNRYDGDGYSDNQRDLNDRFHGDASSEKPHENNQDKYHY</sequence>
<dbReference type="STRING" id="1229783.C273_04455"/>
<dbReference type="Pfam" id="PF05656">
    <property type="entry name" value="DUF805"/>
    <property type="match status" value="1"/>
</dbReference>
<feature type="transmembrane region" description="Helical" evidence="2">
    <location>
        <begin position="60"/>
        <end position="81"/>
    </location>
</feature>
<reference evidence="3 4" key="1">
    <citation type="journal article" date="2013" name="Genome Announc.">
        <title>Genome Sequence of Staphylococcus massiliensis Strain S46, Isolated from the Surface of Healthy Human Skin.</title>
        <authorList>
            <person name="Srivastav R."/>
            <person name="Singh A."/>
            <person name="Jangir P.K."/>
            <person name="Kumari C."/>
            <person name="Muduli S."/>
            <person name="Sharma R."/>
        </authorList>
    </citation>
    <scope>NUCLEOTIDE SEQUENCE [LARGE SCALE GENOMIC DNA]</scope>
    <source>
        <strain evidence="3 4">S46</strain>
    </source>
</reference>
<dbReference type="PANTHER" id="PTHR34980:SF2">
    <property type="entry name" value="INNER MEMBRANE PROTEIN YHAH-RELATED"/>
    <property type="match status" value="1"/>
</dbReference>
<dbReference type="AlphaFoldDB" id="K9ASI7"/>
<dbReference type="RefSeq" id="WP_009382917.1">
    <property type="nucleotide sequence ID" value="NZ_AMSQ01000005.1"/>
</dbReference>
<name>K9ASI7_9STAP</name>
<dbReference type="PANTHER" id="PTHR34980">
    <property type="entry name" value="INNER MEMBRANE PROTEIN-RELATED-RELATED"/>
    <property type="match status" value="1"/>
</dbReference>
<keyword evidence="2" id="KW-0812">Transmembrane</keyword>